<dbReference type="InterPro" id="IPR011047">
    <property type="entry name" value="Quinoprotein_ADH-like_sf"/>
</dbReference>
<feature type="transmembrane region" description="Helical" evidence="8">
    <location>
        <begin position="757"/>
        <end position="778"/>
    </location>
</feature>
<keyword evidence="8" id="KW-0812">Transmembrane</keyword>
<dbReference type="PROSITE" id="PS50110">
    <property type="entry name" value="RESPONSE_REGULATORY"/>
    <property type="match status" value="1"/>
</dbReference>
<proteinExistence type="predicted"/>
<evidence type="ECO:0000256" key="9">
    <source>
        <dbReference type="SAM" id="SignalP"/>
    </source>
</evidence>
<dbReference type="PANTHER" id="PTHR43547:SF2">
    <property type="entry name" value="HYBRID SIGNAL TRANSDUCTION HISTIDINE KINASE C"/>
    <property type="match status" value="1"/>
</dbReference>
<dbReference type="InterPro" id="IPR013783">
    <property type="entry name" value="Ig-like_fold"/>
</dbReference>
<dbReference type="RefSeq" id="WP_186966495.1">
    <property type="nucleotide sequence ID" value="NZ_JACOOE010000001.1"/>
</dbReference>
<dbReference type="Pfam" id="PF00512">
    <property type="entry name" value="HisKA"/>
    <property type="match status" value="1"/>
</dbReference>
<keyword evidence="8" id="KW-0472">Membrane</keyword>
<dbReference type="EMBL" id="JACOOE010000001">
    <property type="protein sequence ID" value="MBC5603844.1"/>
    <property type="molecule type" value="Genomic_DNA"/>
</dbReference>
<evidence type="ECO:0000256" key="7">
    <source>
        <dbReference type="PROSITE-ProRule" id="PRU00169"/>
    </source>
</evidence>
<feature type="domain" description="Response regulatory" evidence="12">
    <location>
        <begin position="1084"/>
        <end position="1198"/>
    </location>
</feature>
<dbReference type="InterPro" id="IPR009057">
    <property type="entry name" value="Homeodomain-like_sf"/>
</dbReference>
<dbReference type="InterPro" id="IPR011110">
    <property type="entry name" value="Reg_prop"/>
</dbReference>
<evidence type="ECO:0000313" key="14">
    <source>
        <dbReference type="Proteomes" id="UP000600600"/>
    </source>
</evidence>
<organism evidence="13 14">
    <name type="scientific">Bacteroides difficilis</name>
    <dbReference type="NCBI Taxonomy" id="2763021"/>
    <lineage>
        <taxon>Bacteria</taxon>
        <taxon>Pseudomonadati</taxon>
        <taxon>Bacteroidota</taxon>
        <taxon>Bacteroidia</taxon>
        <taxon>Bacteroidales</taxon>
        <taxon>Bacteroidaceae</taxon>
        <taxon>Bacteroides</taxon>
    </lineage>
</organism>
<dbReference type="SMART" id="SM00342">
    <property type="entry name" value="HTH_ARAC"/>
    <property type="match status" value="1"/>
</dbReference>
<dbReference type="Pfam" id="PF00072">
    <property type="entry name" value="Response_reg"/>
    <property type="match status" value="1"/>
</dbReference>
<evidence type="ECO:0000256" key="3">
    <source>
        <dbReference type="ARBA" id="ARBA00022553"/>
    </source>
</evidence>
<dbReference type="SMART" id="SM00448">
    <property type="entry name" value="REC"/>
    <property type="match status" value="1"/>
</dbReference>
<dbReference type="SUPFAM" id="SSF52172">
    <property type="entry name" value="CheY-like"/>
    <property type="match status" value="1"/>
</dbReference>
<evidence type="ECO:0000259" key="10">
    <source>
        <dbReference type="PROSITE" id="PS01124"/>
    </source>
</evidence>
<dbReference type="PROSITE" id="PS51257">
    <property type="entry name" value="PROKAR_LIPOPROTEIN"/>
    <property type="match status" value="1"/>
</dbReference>
<dbReference type="InterPro" id="IPR018060">
    <property type="entry name" value="HTH_AraC"/>
</dbReference>
<dbReference type="InterPro" id="IPR005467">
    <property type="entry name" value="His_kinase_dom"/>
</dbReference>
<sequence length="1330" mass="153011">MKHHLFASCLLCLSLLLLSCSMDKTKGKAGIEISHASISMEREMPYHEVTDICEDREGYIWFSTPGGVYKYNGDRFYHFKSTNDSTSICNDAVLKVYCAHDSTLYVLTDFGTSVSLETHSQFHTILKEGKYPSSRNIIESSDGHIFIQVSDFGSYLYEYLPQTHTTVRRTEGEFPILDPQDRIWLWKQGKLMCYDSRQFSLLRQYPFEHSIYSVGRLPHDRLVYFTSNGVFIIQSHTGQFIHNRQIEAVSEQLKNEKVIQSTRFDDESVILFTERKNIYYWNLKTGQLIGQDDPQFPFKLPFNDVTALLVDSRKNIWLGSKRHGYAVIYYRSSQFNEQSTLFQCFKDEEITHISRTKERIYLITNHQNLFSIDSNYHIEPLQLPAPLRNVNLDQCFVDSRGHLWLVTNQHLYQCNFSNYGTTLQILRSLPYFCYTVGDDGYGNMWWESNHTLYCLKQGAEQPIPVSTNFDLVNVIKPLHDKRIVMGTYAGGVFIVNPLTLQVSSIAIPHARNAGFACRDLVVADSATVWTVSSGQGVFRIDLKNKDVHTYQDHLLCNQLTSVETDDRGNLWIGSLNGLIRFDPHSGRFFSYAEKDGIRNASYVPMSAVKGFGEELIFGGDQGVTVFNPHEIRTDSHCRIKIEYIASNGNILKERSEEVKMSDDGTLREINLSHKNSGVYFYYTTLNFGNISRARTEFLLADFDNDWQTVGEESYAYYSHIPPGTYLLKIRAINEMGNVIDMREVAVHVSAPWWKCAFMLYIAYPLFCIVILAWGWSLWKKFRKNKDEIREAIKQREQEKYANAMNLKYFANISHEFRTPLTMIYGALKLMGDNKGKLEPKLAQVAEENADRMLRLVDQLLDFDKLENGALRFAPKPCDAVAVMNKIVERFTIMLQQKQINFSYYVNRDEMRMLLDDDKFDKIVSNLLSNAVKYTPESGTIEVTMTWTDRETMAALFKKELKENDTQWLYVEVANSGENISAEKQELVFNRFYRIDNSETKHTSGTGIGLFYTKQLVQLHGGQIACRDNHPKGVIFYFALPIRETQICDQPKEARSDVPEMMVNLPPKDNDEEPIEDSAPEEAPVILAIDDDAEILKFLRLILIGYHVECRTNPKEALQEIERICPDLIISDVLMNEISGYDLCKQLKTNLSTCHLPVILLTAQSFVDHQVQGIEAGADAYVTKPFEPKYLLALIKNILENRNKIKNALAASTEITPKDRNVMQSQDSRFMEQLYTWLEEHLGDPEINLDEILHDFSIGRSKFYYKVKALTGMSPNAFFRTYKLNRAAQMILQGNDKLTYIADVTGFCSQSYFTAQFKKQFGCTPSKYKHS</sequence>
<dbReference type="Pfam" id="PF07494">
    <property type="entry name" value="Reg_prop"/>
    <property type="match status" value="2"/>
</dbReference>
<dbReference type="Proteomes" id="UP000600600">
    <property type="component" value="Unassembled WGS sequence"/>
</dbReference>
<dbReference type="CDD" id="cd00082">
    <property type="entry name" value="HisKA"/>
    <property type="match status" value="1"/>
</dbReference>
<dbReference type="SUPFAM" id="SSF47384">
    <property type="entry name" value="Homodimeric domain of signal transducing histidine kinase"/>
    <property type="match status" value="1"/>
</dbReference>
<keyword evidence="4" id="KW-0805">Transcription regulation</keyword>
<dbReference type="SUPFAM" id="SSF50998">
    <property type="entry name" value="Quinoprotein alcohol dehydrogenase-like"/>
    <property type="match status" value="1"/>
</dbReference>
<keyword evidence="9" id="KW-0732">Signal</keyword>
<dbReference type="Gene3D" id="1.10.287.130">
    <property type="match status" value="1"/>
</dbReference>
<dbReference type="SMART" id="SM00388">
    <property type="entry name" value="HisKA"/>
    <property type="match status" value="1"/>
</dbReference>
<evidence type="ECO:0000259" key="12">
    <source>
        <dbReference type="PROSITE" id="PS50110"/>
    </source>
</evidence>
<dbReference type="InterPro" id="IPR003594">
    <property type="entry name" value="HATPase_dom"/>
</dbReference>
<dbReference type="InterPro" id="IPR001789">
    <property type="entry name" value="Sig_transdc_resp-reg_receiver"/>
</dbReference>
<dbReference type="InterPro" id="IPR018062">
    <property type="entry name" value="HTH_AraC-typ_CS"/>
</dbReference>
<reference evidence="13 14" key="1">
    <citation type="submission" date="2020-08" db="EMBL/GenBank/DDBJ databases">
        <title>Genome public.</title>
        <authorList>
            <person name="Liu C."/>
            <person name="Sun Q."/>
        </authorList>
    </citation>
    <scope>NUCLEOTIDE SEQUENCE [LARGE SCALE GENOMIC DNA]</scope>
    <source>
        <strain evidence="13 14">M27</strain>
    </source>
</reference>
<dbReference type="Gene3D" id="1.10.10.60">
    <property type="entry name" value="Homeodomain-like"/>
    <property type="match status" value="1"/>
</dbReference>
<feature type="domain" description="Histidine kinase" evidence="11">
    <location>
        <begin position="811"/>
        <end position="1043"/>
    </location>
</feature>
<feature type="modified residue" description="4-aspartylphosphate" evidence="7">
    <location>
        <position position="1131"/>
    </location>
</feature>
<dbReference type="InterPro" id="IPR011006">
    <property type="entry name" value="CheY-like_superfamily"/>
</dbReference>
<keyword evidence="6" id="KW-0804">Transcription</keyword>
<dbReference type="InterPro" id="IPR004358">
    <property type="entry name" value="Sig_transdc_His_kin-like_C"/>
</dbReference>
<feature type="domain" description="HTH araC/xylS-type" evidence="10">
    <location>
        <begin position="1231"/>
        <end position="1330"/>
    </location>
</feature>
<evidence type="ECO:0000256" key="2">
    <source>
        <dbReference type="ARBA" id="ARBA00012438"/>
    </source>
</evidence>
<feature type="chain" id="PRO_5046775365" description="histidine kinase" evidence="9">
    <location>
        <begin position="20"/>
        <end position="1330"/>
    </location>
</feature>
<dbReference type="PROSITE" id="PS01124">
    <property type="entry name" value="HTH_ARAC_FAMILY_2"/>
    <property type="match status" value="1"/>
</dbReference>
<dbReference type="InterPro" id="IPR003661">
    <property type="entry name" value="HisK_dim/P_dom"/>
</dbReference>
<dbReference type="Pfam" id="PF12833">
    <property type="entry name" value="HTH_18"/>
    <property type="match status" value="1"/>
</dbReference>
<dbReference type="SMART" id="SM00387">
    <property type="entry name" value="HATPase_c"/>
    <property type="match status" value="1"/>
</dbReference>
<dbReference type="Gene3D" id="3.40.50.2300">
    <property type="match status" value="1"/>
</dbReference>
<evidence type="ECO:0000313" key="13">
    <source>
        <dbReference type="EMBL" id="MBC5603844.1"/>
    </source>
</evidence>
<protein>
    <recommendedName>
        <fullName evidence="2">histidine kinase</fullName>
        <ecNumber evidence="2">2.7.13.3</ecNumber>
    </recommendedName>
</protein>
<dbReference type="PROSITE" id="PS00041">
    <property type="entry name" value="HTH_ARAC_FAMILY_1"/>
    <property type="match status" value="1"/>
</dbReference>
<comment type="caution">
    <text evidence="13">The sequence shown here is derived from an EMBL/GenBank/DDBJ whole genome shotgun (WGS) entry which is preliminary data.</text>
</comment>
<dbReference type="SUPFAM" id="SSF55874">
    <property type="entry name" value="ATPase domain of HSP90 chaperone/DNA topoisomerase II/histidine kinase"/>
    <property type="match status" value="1"/>
</dbReference>
<evidence type="ECO:0000256" key="6">
    <source>
        <dbReference type="ARBA" id="ARBA00023163"/>
    </source>
</evidence>
<dbReference type="InterPro" id="IPR036097">
    <property type="entry name" value="HisK_dim/P_sf"/>
</dbReference>
<dbReference type="Gene3D" id="2.60.40.10">
    <property type="entry name" value="Immunoglobulins"/>
    <property type="match status" value="1"/>
</dbReference>
<keyword evidence="3 7" id="KW-0597">Phosphoprotein</keyword>
<dbReference type="PROSITE" id="PS50109">
    <property type="entry name" value="HIS_KIN"/>
    <property type="match status" value="1"/>
</dbReference>
<dbReference type="Gene3D" id="2.130.10.10">
    <property type="entry name" value="YVTN repeat-like/Quinoprotein amine dehydrogenase"/>
    <property type="match status" value="2"/>
</dbReference>
<feature type="signal peptide" evidence="9">
    <location>
        <begin position="1"/>
        <end position="19"/>
    </location>
</feature>
<dbReference type="SUPFAM" id="SSF46689">
    <property type="entry name" value="Homeodomain-like"/>
    <property type="match status" value="1"/>
</dbReference>
<comment type="catalytic activity">
    <reaction evidence="1">
        <text>ATP + protein L-histidine = ADP + protein N-phospho-L-histidine.</text>
        <dbReference type="EC" id="2.7.13.3"/>
    </reaction>
</comment>
<evidence type="ECO:0000256" key="5">
    <source>
        <dbReference type="ARBA" id="ARBA00023125"/>
    </source>
</evidence>
<keyword evidence="5" id="KW-0238">DNA-binding</keyword>
<dbReference type="PRINTS" id="PR00344">
    <property type="entry name" value="BCTRLSENSOR"/>
</dbReference>
<dbReference type="PANTHER" id="PTHR43547">
    <property type="entry name" value="TWO-COMPONENT HISTIDINE KINASE"/>
    <property type="match status" value="1"/>
</dbReference>
<evidence type="ECO:0000256" key="8">
    <source>
        <dbReference type="SAM" id="Phobius"/>
    </source>
</evidence>
<gene>
    <name evidence="13" type="ORF">H8S67_04055</name>
</gene>
<dbReference type="SUPFAM" id="SSF63829">
    <property type="entry name" value="Calcium-dependent phosphotriesterase"/>
    <property type="match status" value="1"/>
</dbReference>
<accession>A0ABR7C957</accession>
<evidence type="ECO:0000259" key="11">
    <source>
        <dbReference type="PROSITE" id="PS50109"/>
    </source>
</evidence>
<dbReference type="Gene3D" id="3.30.565.10">
    <property type="entry name" value="Histidine kinase-like ATPase, C-terminal domain"/>
    <property type="match status" value="1"/>
</dbReference>
<dbReference type="InterPro" id="IPR036890">
    <property type="entry name" value="HATPase_C_sf"/>
</dbReference>
<dbReference type="EC" id="2.7.13.3" evidence="2"/>
<dbReference type="Pfam" id="PF02518">
    <property type="entry name" value="HATPase_c"/>
    <property type="match status" value="1"/>
</dbReference>
<evidence type="ECO:0000256" key="4">
    <source>
        <dbReference type="ARBA" id="ARBA00023015"/>
    </source>
</evidence>
<dbReference type="InterPro" id="IPR015943">
    <property type="entry name" value="WD40/YVTN_repeat-like_dom_sf"/>
</dbReference>
<keyword evidence="14" id="KW-1185">Reference proteome</keyword>
<evidence type="ECO:0000256" key="1">
    <source>
        <dbReference type="ARBA" id="ARBA00000085"/>
    </source>
</evidence>
<keyword evidence="8" id="KW-1133">Transmembrane helix</keyword>
<name>A0ABR7C957_9BACE</name>